<dbReference type="InterPro" id="IPR051671">
    <property type="entry name" value="CYSTM1_HM_Tolerance"/>
</dbReference>
<protein>
    <submittedName>
        <fullName evidence="2">Uncharacterized protein</fullName>
    </submittedName>
</protein>
<name>A0A834GLB9_RHOSS</name>
<keyword evidence="1" id="KW-1133">Transmembrane helix</keyword>
<sequence length="326" mass="36463">MDMDAPGAQDMSYVEHVQKRHEEKGCLYAWGIVFRIACSWRVAAFVAMRLASVVWTFCVVNAPSVSPQKGLLCVMKKPTETFILSNFDKGKSGILPVDGTLSIKIIPFTSTLYKGNCSSLFHLHLSQNREFLATAKSTSLSLFIKPHRERDMDAPGGQGMSYMEHVNKRKEEKGCLYAWSPVHGVLLLLLLRELRVLFGHSVLQLLLVFLLRRDCYVLLICYVCISQPISLFFLVSVSLVTLSDQVTWNRNLVNVELYEIKVSFCFTSDNIKVGAQCVAASVDARLSSAVWMFSAGTLPRFILLEASSMCHEKACLFSCVNKGLPD</sequence>
<dbReference type="Proteomes" id="UP000626092">
    <property type="component" value="Unassembled WGS sequence"/>
</dbReference>
<reference evidence="2" key="1">
    <citation type="submission" date="2019-11" db="EMBL/GenBank/DDBJ databases">
        <authorList>
            <person name="Liu Y."/>
            <person name="Hou J."/>
            <person name="Li T.-Q."/>
            <person name="Guan C.-H."/>
            <person name="Wu X."/>
            <person name="Wu H.-Z."/>
            <person name="Ling F."/>
            <person name="Zhang R."/>
            <person name="Shi X.-G."/>
            <person name="Ren J.-P."/>
            <person name="Chen E.-F."/>
            <person name="Sun J.-M."/>
        </authorList>
    </citation>
    <scope>NUCLEOTIDE SEQUENCE</scope>
    <source>
        <strain evidence="2">Adult_tree_wgs_1</strain>
        <tissue evidence="2">Leaves</tissue>
    </source>
</reference>
<dbReference type="OrthoDB" id="1726962at2759"/>
<organism evidence="2 3">
    <name type="scientific">Rhododendron simsii</name>
    <name type="common">Sims's rhododendron</name>
    <dbReference type="NCBI Taxonomy" id="118357"/>
    <lineage>
        <taxon>Eukaryota</taxon>
        <taxon>Viridiplantae</taxon>
        <taxon>Streptophyta</taxon>
        <taxon>Embryophyta</taxon>
        <taxon>Tracheophyta</taxon>
        <taxon>Spermatophyta</taxon>
        <taxon>Magnoliopsida</taxon>
        <taxon>eudicotyledons</taxon>
        <taxon>Gunneridae</taxon>
        <taxon>Pentapetalae</taxon>
        <taxon>asterids</taxon>
        <taxon>Ericales</taxon>
        <taxon>Ericaceae</taxon>
        <taxon>Ericoideae</taxon>
        <taxon>Rhodoreae</taxon>
        <taxon>Rhododendron</taxon>
    </lineage>
</organism>
<feature type="transmembrane region" description="Helical" evidence="1">
    <location>
        <begin position="215"/>
        <end position="242"/>
    </location>
</feature>
<dbReference type="PANTHER" id="PTHR35470">
    <property type="entry name" value="CADMIUM TOLERANT 3"/>
    <property type="match status" value="1"/>
</dbReference>
<keyword evidence="3" id="KW-1185">Reference proteome</keyword>
<dbReference type="AlphaFoldDB" id="A0A834GLB9"/>
<keyword evidence="1" id="KW-0812">Transmembrane</keyword>
<keyword evidence="1" id="KW-0472">Membrane</keyword>
<evidence type="ECO:0000256" key="1">
    <source>
        <dbReference type="SAM" id="Phobius"/>
    </source>
</evidence>
<gene>
    <name evidence="2" type="ORF">RHSIM_Rhsim08G0218300</name>
</gene>
<accession>A0A834GLB9</accession>
<evidence type="ECO:0000313" key="3">
    <source>
        <dbReference type="Proteomes" id="UP000626092"/>
    </source>
</evidence>
<proteinExistence type="predicted"/>
<dbReference type="EMBL" id="WJXA01000008">
    <property type="protein sequence ID" value="KAF7135032.1"/>
    <property type="molecule type" value="Genomic_DNA"/>
</dbReference>
<comment type="caution">
    <text evidence="2">The sequence shown here is derived from an EMBL/GenBank/DDBJ whole genome shotgun (WGS) entry which is preliminary data.</text>
</comment>
<evidence type="ECO:0000313" key="2">
    <source>
        <dbReference type="EMBL" id="KAF7135032.1"/>
    </source>
</evidence>
<dbReference type="PANTHER" id="PTHR35470:SF6">
    <property type="entry name" value="PROTEIN CYSTEINE-RICH TRANSMEMBRANE MODULE 2"/>
    <property type="match status" value="1"/>
</dbReference>